<dbReference type="EMBL" id="GFAC01000463">
    <property type="protein sequence ID" value="JAT98725.1"/>
    <property type="molecule type" value="mRNA"/>
</dbReference>
<dbReference type="AlphaFoldDB" id="A0A1E1XHJ4"/>
<evidence type="ECO:0000256" key="6">
    <source>
        <dbReference type="RuleBase" id="RU000394"/>
    </source>
</evidence>
<dbReference type="GO" id="GO:0051256">
    <property type="term" value="P:mitotic spindle midzone assembly"/>
    <property type="evidence" value="ECO:0007669"/>
    <property type="project" value="TreeGrafter"/>
</dbReference>
<dbReference type="PANTHER" id="PTHR24115">
    <property type="entry name" value="KINESIN-RELATED"/>
    <property type="match status" value="1"/>
</dbReference>
<evidence type="ECO:0000256" key="2">
    <source>
        <dbReference type="ARBA" id="ARBA00022741"/>
    </source>
</evidence>
<dbReference type="PANTHER" id="PTHR24115:SF600">
    <property type="entry name" value="KINESIN-LIKE PROTEIN KIF23"/>
    <property type="match status" value="1"/>
</dbReference>
<keyword evidence="4" id="KW-0206">Cytoskeleton</keyword>
<feature type="region of interest" description="Disordered" evidence="8">
    <location>
        <begin position="674"/>
        <end position="718"/>
    </location>
</feature>
<evidence type="ECO:0000256" key="5">
    <source>
        <dbReference type="PROSITE-ProRule" id="PRU00283"/>
    </source>
</evidence>
<reference evidence="10" key="1">
    <citation type="journal article" date="2017" name="Front. Cell. Infect. Microbiol.">
        <title>The Distinct Transcriptional Response of the Midgut of Amblyomma sculptum and Amblyomma aureolatum Ticks to Rickettsia rickettsii Correlates to Their Differences in Susceptibility to Infection.</title>
        <authorList>
            <person name="Martins L.A."/>
            <person name="Galletti M.F.B.M."/>
            <person name="Ribeiro J.M."/>
            <person name="Fujita A."/>
            <person name="Costa F.B."/>
            <person name="Labruna M.B."/>
            <person name="Daffre S."/>
            <person name="Fogaca A.C."/>
        </authorList>
    </citation>
    <scope>NUCLEOTIDE SEQUENCE</scope>
</reference>
<dbReference type="InterPro" id="IPR038105">
    <property type="entry name" value="Kif23_Arf-bd_sf"/>
</dbReference>
<dbReference type="Gene3D" id="2.60.40.4330">
    <property type="entry name" value="Kinesin-like protein Kif23, Arf6-interacting domain"/>
    <property type="match status" value="1"/>
</dbReference>
<keyword evidence="3 5" id="KW-0067">ATP-binding</keyword>
<dbReference type="CDD" id="cd01368">
    <property type="entry name" value="KISc_KIF23_like"/>
    <property type="match status" value="1"/>
</dbReference>
<feature type="compositionally biased region" description="Basic residues" evidence="8">
    <location>
        <begin position="1"/>
        <end position="14"/>
    </location>
</feature>
<dbReference type="PROSITE" id="PS50067">
    <property type="entry name" value="KINESIN_MOTOR_2"/>
    <property type="match status" value="1"/>
</dbReference>
<keyword evidence="7" id="KW-0175">Coiled coil</keyword>
<dbReference type="InterPro" id="IPR032384">
    <property type="entry name" value="Kif23_Arf-bd"/>
</dbReference>
<keyword evidence="4" id="KW-0963">Cytoplasm</keyword>
<dbReference type="PRINTS" id="PR00380">
    <property type="entry name" value="KINESINHEAVY"/>
</dbReference>
<dbReference type="InterPro" id="IPR027417">
    <property type="entry name" value="P-loop_NTPase"/>
</dbReference>
<dbReference type="Gene3D" id="3.40.850.10">
    <property type="entry name" value="Kinesin motor domain"/>
    <property type="match status" value="1"/>
</dbReference>
<comment type="subcellular location">
    <subcellularLocation>
        <location evidence="1">Cytoplasm</location>
        <location evidence="1">Cytoskeleton</location>
    </subcellularLocation>
</comment>
<feature type="coiled-coil region" evidence="7">
    <location>
        <begin position="617"/>
        <end position="648"/>
    </location>
</feature>
<name>A0A1E1XHJ4_9ACAR</name>
<dbReference type="Pfam" id="PF00225">
    <property type="entry name" value="Kinesin"/>
    <property type="match status" value="1"/>
</dbReference>
<evidence type="ECO:0000256" key="7">
    <source>
        <dbReference type="SAM" id="Coils"/>
    </source>
</evidence>
<feature type="region of interest" description="Disordered" evidence="8">
    <location>
        <begin position="1"/>
        <end position="25"/>
    </location>
</feature>
<proteinExistence type="evidence at transcript level"/>
<evidence type="ECO:0000259" key="9">
    <source>
        <dbReference type="PROSITE" id="PS50067"/>
    </source>
</evidence>
<sequence>MKPARGKTPKKKVPSRPASTESQDPVEVYCRIRPLHSPNDVPVMRLIDNKVVQLEPQETNGQARNPPKQYRYTFKYVFDANASQKDVFDHIGLPLVSDLLHGKPGLLFTYGITSSGKTYTMTGNPQDGGILPRCLDVVFNSIGEFQARKYVFKPDKLNGYDTQTVAEAVAEYQQEIMPMTPKAPKIRKREDDGVDWAARTHETGKVEDVDPDMAYAVFVSYIEIYNNYVYDLLDDNPIDTKTKQLQSKMLREDSKRCVYAFGVTEIEVKSADEAFDAWCRGQKRKRMAHTALNAESSRSHSVFNIRLVQAPLDAHGLDVIQEKNALIISQLSLVDLAGSERTDRTGNTGHRLREAGNINNSLMVLRTCIEILRENQTTGSNKMVPYRDTKITHLFKNFFDGEGKVRMIVCLNPRPDDYDETFHVMKFAEMAQEVLIPCPTPTTPTAALNLRAGRRRPILPRTAKFGGSLKELSTMPPPEPPREIICMPVLQNYLLTDSSDTEVLQRMDEWLTHKIMLKKEMKANHAALTDDFRRQLIQMEAEHGVLKEEHKVMRMDLKAREQQVILLEKKLANAEQSVQALTLELEGMIREKRTVQNMLDEKQMQLNKEAMQKVQMQHRMEEQIQLERERMKRAMNQLLADKQAELEAKLSVNHEKFRILREVLNSADWYVQPATSAEHPEPSAPLPPRDGGTMTRSAAARSSMAGMSSSSSDSRLCSTPKANILPVMRHRRSRSSGPDMWVEHKPADTIDTGAVMQPVMKKRRSVGKLGVKDVTKGASKYALLHQEMDAGGDVEEQLFKGDVIPSATGGAHVVFNDVEAVKHLSPISNRLRKRSSGRVAPDDEDDFVSARCSVSVEGHSHTPVIKYVSFVMNFLRLHAKNIE</sequence>
<dbReference type="GO" id="GO:0003777">
    <property type="term" value="F:microtubule motor activity"/>
    <property type="evidence" value="ECO:0007669"/>
    <property type="project" value="InterPro"/>
</dbReference>
<dbReference type="GO" id="GO:0008017">
    <property type="term" value="F:microtubule binding"/>
    <property type="evidence" value="ECO:0007669"/>
    <property type="project" value="InterPro"/>
</dbReference>
<dbReference type="GO" id="GO:0016887">
    <property type="term" value="F:ATP hydrolysis activity"/>
    <property type="evidence" value="ECO:0007669"/>
    <property type="project" value="TreeGrafter"/>
</dbReference>
<dbReference type="InterPro" id="IPR027640">
    <property type="entry name" value="Kinesin-like_fam"/>
</dbReference>
<evidence type="ECO:0000256" key="8">
    <source>
        <dbReference type="SAM" id="MobiDB-lite"/>
    </source>
</evidence>
<evidence type="ECO:0000256" key="1">
    <source>
        <dbReference type="ARBA" id="ARBA00004245"/>
    </source>
</evidence>
<feature type="domain" description="Kinesin motor" evidence="9">
    <location>
        <begin position="25"/>
        <end position="434"/>
    </location>
</feature>
<dbReference type="SUPFAM" id="SSF52540">
    <property type="entry name" value="P-loop containing nucleoside triphosphate hydrolases"/>
    <property type="match status" value="1"/>
</dbReference>
<keyword evidence="5 6" id="KW-0505">Motor protein</keyword>
<organism evidence="10">
    <name type="scientific">Amblyomma aureolatum</name>
    <dbReference type="NCBI Taxonomy" id="187763"/>
    <lineage>
        <taxon>Eukaryota</taxon>
        <taxon>Metazoa</taxon>
        <taxon>Ecdysozoa</taxon>
        <taxon>Arthropoda</taxon>
        <taxon>Chelicerata</taxon>
        <taxon>Arachnida</taxon>
        <taxon>Acari</taxon>
        <taxon>Parasitiformes</taxon>
        <taxon>Ixodida</taxon>
        <taxon>Ixodoidea</taxon>
        <taxon>Ixodidae</taxon>
        <taxon>Amblyomminae</taxon>
        <taxon>Amblyomma</taxon>
    </lineage>
</organism>
<feature type="binding site" evidence="5">
    <location>
        <begin position="111"/>
        <end position="118"/>
    </location>
    <ligand>
        <name>ATP</name>
        <dbReference type="ChEBI" id="CHEBI:30616"/>
    </ligand>
</feature>
<dbReference type="SMART" id="SM00129">
    <property type="entry name" value="KISc"/>
    <property type="match status" value="1"/>
</dbReference>
<evidence type="ECO:0000313" key="10">
    <source>
        <dbReference type="EMBL" id="JAT98725.1"/>
    </source>
</evidence>
<dbReference type="GO" id="GO:0005871">
    <property type="term" value="C:kinesin complex"/>
    <property type="evidence" value="ECO:0007669"/>
    <property type="project" value="TreeGrafter"/>
</dbReference>
<dbReference type="GO" id="GO:0005874">
    <property type="term" value="C:microtubule"/>
    <property type="evidence" value="ECO:0007669"/>
    <property type="project" value="UniProtKB-KW"/>
</dbReference>
<accession>A0A1E1XHJ4</accession>
<feature type="compositionally biased region" description="Low complexity" evidence="8">
    <location>
        <begin position="693"/>
        <end position="718"/>
    </location>
</feature>
<keyword evidence="2 5" id="KW-0547">Nucleotide-binding</keyword>
<protein>
    <recommendedName>
        <fullName evidence="6">Kinesin-like protein</fullName>
    </recommendedName>
</protein>
<dbReference type="InterPro" id="IPR001752">
    <property type="entry name" value="Kinesin_motor_dom"/>
</dbReference>
<dbReference type="GO" id="GO:0005524">
    <property type="term" value="F:ATP binding"/>
    <property type="evidence" value="ECO:0007669"/>
    <property type="project" value="UniProtKB-UniRule"/>
</dbReference>
<evidence type="ECO:0000256" key="3">
    <source>
        <dbReference type="ARBA" id="ARBA00022840"/>
    </source>
</evidence>
<comment type="similarity">
    <text evidence="5 6">Belongs to the TRAFAC class myosin-kinesin ATPase superfamily. Kinesin family.</text>
</comment>
<dbReference type="Pfam" id="PF16540">
    <property type="entry name" value="MKLP1_Arf_bdg"/>
    <property type="match status" value="1"/>
</dbReference>
<keyword evidence="6" id="KW-0493">Microtubule</keyword>
<evidence type="ECO:0000256" key="4">
    <source>
        <dbReference type="ARBA" id="ARBA00023212"/>
    </source>
</evidence>
<dbReference type="GO" id="GO:0007018">
    <property type="term" value="P:microtubule-based movement"/>
    <property type="evidence" value="ECO:0007669"/>
    <property type="project" value="InterPro"/>
</dbReference>
<dbReference type="PROSITE" id="PS00411">
    <property type="entry name" value="KINESIN_MOTOR_1"/>
    <property type="match status" value="1"/>
</dbReference>
<dbReference type="InterPro" id="IPR036961">
    <property type="entry name" value="Kinesin_motor_dom_sf"/>
</dbReference>
<dbReference type="GO" id="GO:0005634">
    <property type="term" value="C:nucleus"/>
    <property type="evidence" value="ECO:0007669"/>
    <property type="project" value="TreeGrafter"/>
</dbReference>
<dbReference type="InterPro" id="IPR019821">
    <property type="entry name" value="Kinesin_motor_CS"/>
</dbReference>
<feature type="coiled-coil region" evidence="7">
    <location>
        <begin position="557"/>
        <end position="591"/>
    </location>
</feature>